<feature type="transmembrane region" description="Helical" evidence="10">
    <location>
        <begin position="376"/>
        <end position="397"/>
    </location>
</feature>
<dbReference type="GO" id="GO:0071555">
    <property type="term" value="P:cell wall organization"/>
    <property type="evidence" value="ECO:0007669"/>
    <property type="project" value="UniProtKB-UniRule"/>
</dbReference>
<keyword evidence="5 10" id="KW-0573">Peptidoglycan synthesis</keyword>
<feature type="transmembrane region" description="Helical" evidence="10">
    <location>
        <begin position="156"/>
        <end position="181"/>
    </location>
</feature>
<feature type="transmembrane region" description="Helical" evidence="10">
    <location>
        <begin position="231"/>
        <end position="251"/>
    </location>
</feature>
<keyword evidence="4 10" id="KW-0133">Cell shape</keyword>
<dbReference type="PANTHER" id="PTHR47019">
    <property type="entry name" value="LIPID II FLIPPASE MURJ"/>
    <property type="match status" value="1"/>
</dbReference>
<evidence type="ECO:0000256" key="2">
    <source>
        <dbReference type="ARBA" id="ARBA00022475"/>
    </source>
</evidence>
<evidence type="ECO:0000256" key="9">
    <source>
        <dbReference type="ARBA" id="ARBA00061532"/>
    </source>
</evidence>
<comment type="caution">
    <text evidence="12">The sequence shown here is derived from an EMBL/GenBank/DDBJ whole genome shotgun (WGS) entry which is preliminary data.</text>
</comment>
<dbReference type="GO" id="GO:0034204">
    <property type="term" value="P:lipid translocation"/>
    <property type="evidence" value="ECO:0007669"/>
    <property type="project" value="TreeGrafter"/>
</dbReference>
<keyword evidence="10 11" id="KW-0961">Cell wall biogenesis/degradation</keyword>
<dbReference type="InterPro" id="IPR004268">
    <property type="entry name" value="MurJ"/>
</dbReference>
<evidence type="ECO:0000256" key="3">
    <source>
        <dbReference type="ARBA" id="ARBA00022692"/>
    </source>
</evidence>
<feature type="transmembrane region" description="Helical" evidence="10">
    <location>
        <begin position="464"/>
        <end position="485"/>
    </location>
</feature>
<dbReference type="GO" id="GO:0015648">
    <property type="term" value="F:lipid-linked peptidoglycan transporter activity"/>
    <property type="evidence" value="ECO:0007669"/>
    <property type="project" value="UniProtKB-UniRule"/>
</dbReference>
<dbReference type="PANTHER" id="PTHR47019:SF1">
    <property type="entry name" value="LIPID II FLIPPASE MURJ"/>
    <property type="match status" value="1"/>
</dbReference>
<feature type="transmembrane region" description="Helical" evidence="10">
    <location>
        <begin position="433"/>
        <end position="452"/>
    </location>
</feature>
<gene>
    <name evidence="10" type="primary">murJ</name>
    <name evidence="12" type="ORF">BIY37_00840</name>
</gene>
<comment type="subcellular location">
    <subcellularLocation>
        <location evidence="1 10">Cell membrane</location>
        <topology evidence="1 10">Multi-pass membrane protein</topology>
    </subcellularLocation>
</comment>
<dbReference type="PRINTS" id="PR01806">
    <property type="entry name" value="VIRFACTRMVIN"/>
</dbReference>
<sequence length="539" mass="59459">MSESKNLLRSVQTISVCTFLSRILGLARDMICASIFGTSMVWDAFTVAFKIPNLFRRLFGEGALSAAFIPIFTERIEKHGREEALVFFNVVATALIIILGGIVLVGEGSFFIIPRAFQIQEKWQLVLKLLIIMFPYVFFICLVAFMGAVLNTLRHFFMPAIAPVIMNICWIIGAVVAPYTGKTLGTMIYAVAISTFLSGLVQVIIQIPAFRKKELYYQFIPRFTDPGLKLVLIRMAPIVFGLGIVQVNVLLDSIIAVGFSSPQGGPDHFTLGGMTIPFPMKAGAASVLYYSDRLIQFPLGVFGIAMATAVFPLFSTHAVREDWSNFSTAFNRALKFILFIGIPASLSLIVFREPIIDLLYRRNQFDAESAYRTSRVILFYAIGVWAYCGLHVLIRAFYSVKDTVTPVKIGATCVGLNLVLNLSLIWVLKEGGLALSTAISSIVQIVILTLSLQKRLQIKIKKEVFASLLKTIVASLAMAVTGWFALRMFPGLNGGGSLYAKGLRLFIPMLLAFAAFAATSLLLKLEEFGYLVKLSLRKG</sequence>
<dbReference type="Proteomes" id="UP000242219">
    <property type="component" value="Unassembled WGS sequence"/>
</dbReference>
<proteinExistence type="inferred from homology"/>
<feature type="transmembrane region" description="Helical" evidence="10">
    <location>
        <begin position="84"/>
        <end position="105"/>
    </location>
</feature>
<keyword evidence="10 11" id="KW-0813">Transport</keyword>
<dbReference type="RefSeq" id="WP_070065952.1">
    <property type="nucleotide sequence ID" value="NZ_MJUW02000018.1"/>
</dbReference>
<dbReference type="HAMAP" id="MF_02078">
    <property type="entry name" value="MurJ_MviN"/>
    <property type="match status" value="1"/>
</dbReference>
<accession>A0A1V6M364</accession>
<comment type="pathway">
    <text evidence="10">Cell wall biogenesis; peptidoglycan biosynthesis.</text>
</comment>
<evidence type="ECO:0000256" key="10">
    <source>
        <dbReference type="HAMAP-Rule" id="MF_02078"/>
    </source>
</evidence>
<feature type="transmembrane region" description="Helical" evidence="10">
    <location>
        <begin position="125"/>
        <end position="149"/>
    </location>
</feature>
<dbReference type="Pfam" id="PF03023">
    <property type="entry name" value="MurJ"/>
    <property type="match status" value="1"/>
</dbReference>
<keyword evidence="6 10" id="KW-1133">Transmembrane helix</keyword>
<dbReference type="InterPro" id="IPR051050">
    <property type="entry name" value="Lipid_II_flippase_MurJ/MviN"/>
</dbReference>
<dbReference type="EMBL" id="MJUW02000018">
    <property type="protein sequence ID" value="OQD46859.1"/>
    <property type="molecule type" value="Genomic_DNA"/>
</dbReference>
<comment type="similarity">
    <text evidence="9 10 11">Belongs to the MurJ/MviN family.</text>
</comment>
<reference evidence="12 13" key="1">
    <citation type="journal article" date="2016" name="Genome Announc.">
        <title>Draft Genome Sequence of the Anaerobic Ammonium-Oxidizing Bacterium 'Candidatus Brocadia sp. 40'.</title>
        <authorList>
            <person name="Ali M."/>
            <person name="Haroon M.F."/>
            <person name="Narita Y."/>
            <person name="Zhang L."/>
            <person name="Rangel Shaw D."/>
            <person name="Okabe S."/>
            <person name="Saikaly P.E."/>
        </authorList>
    </citation>
    <scope>NUCLEOTIDE SEQUENCE [LARGE SCALE GENOMIC DNA]</scope>
    <source>
        <strain evidence="12 13">40</strain>
    </source>
</reference>
<dbReference type="GO" id="GO:0005886">
    <property type="term" value="C:plasma membrane"/>
    <property type="evidence" value="ECO:0007669"/>
    <property type="project" value="UniProtKB-SubCell"/>
</dbReference>
<keyword evidence="7 10" id="KW-0472">Membrane</keyword>
<name>A0A1V6M364_9BACT</name>
<protein>
    <recommendedName>
        <fullName evidence="10">Probable lipid II flippase MurJ</fullName>
    </recommendedName>
</protein>
<evidence type="ECO:0000313" key="13">
    <source>
        <dbReference type="Proteomes" id="UP000242219"/>
    </source>
</evidence>
<evidence type="ECO:0000256" key="8">
    <source>
        <dbReference type="ARBA" id="ARBA00060041"/>
    </source>
</evidence>
<feature type="transmembrane region" description="Helical" evidence="10">
    <location>
        <begin position="336"/>
        <end position="356"/>
    </location>
</feature>
<feature type="transmembrane region" description="Helical" evidence="10">
    <location>
        <begin position="505"/>
        <end position="523"/>
    </location>
</feature>
<evidence type="ECO:0000256" key="4">
    <source>
        <dbReference type="ARBA" id="ARBA00022960"/>
    </source>
</evidence>
<feature type="transmembrane region" description="Helical" evidence="10">
    <location>
        <begin position="187"/>
        <end position="210"/>
    </location>
</feature>
<organism evidence="12 13">
    <name type="scientific">Candidatus Brocadia sapporoensis</name>
    <dbReference type="NCBI Taxonomy" id="392547"/>
    <lineage>
        <taxon>Bacteria</taxon>
        <taxon>Pseudomonadati</taxon>
        <taxon>Planctomycetota</taxon>
        <taxon>Candidatus Brocadiia</taxon>
        <taxon>Candidatus Brocadiales</taxon>
        <taxon>Candidatus Brocadiaceae</taxon>
        <taxon>Candidatus Brocadia</taxon>
    </lineage>
</organism>
<comment type="function">
    <text evidence="8 10 11">Involved in peptidoglycan biosynthesis. Transports lipid-linked peptidoglycan precursors from the inner to the outer leaflet of the cytoplasmic membrane.</text>
</comment>
<evidence type="ECO:0000256" key="5">
    <source>
        <dbReference type="ARBA" id="ARBA00022984"/>
    </source>
</evidence>
<evidence type="ECO:0000256" key="11">
    <source>
        <dbReference type="PIRNR" id="PIRNR002869"/>
    </source>
</evidence>
<dbReference type="GO" id="GO:0008360">
    <property type="term" value="P:regulation of cell shape"/>
    <property type="evidence" value="ECO:0007669"/>
    <property type="project" value="UniProtKB-UniRule"/>
</dbReference>
<keyword evidence="13" id="KW-1185">Reference proteome</keyword>
<dbReference type="AlphaFoldDB" id="A0A1V6M364"/>
<evidence type="ECO:0000256" key="6">
    <source>
        <dbReference type="ARBA" id="ARBA00022989"/>
    </source>
</evidence>
<dbReference type="CDD" id="cd13123">
    <property type="entry name" value="MATE_MurJ_like"/>
    <property type="match status" value="1"/>
</dbReference>
<evidence type="ECO:0000256" key="7">
    <source>
        <dbReference type="ARBA" id="ARBA00023136"/>
    </source>
</evidence>
<dbReference type="UniPathway" id="UPA00219"/>
<keyword evidence="2 10" id="KW-1003">Cell membrane</keyword>
<evidence type="ECO:0000313" key="12">
    <source>
        <dbReference type="EMBL" id="OQD46859.1"/>
    </source>
</evidence>
<feature type="transmembrane region" description="Helical" evidence="10">
    <location>
        <begin position="295"/>
        <end position="315"/>
    </location>
</feature>
<dbReference type="NCBIfam" id="TIGR01695">
    <property type="entry name" value="murJ_mviN"/>
    <property type="match status" value="1"/>
</dbReference>
<evidence type="ECO:0000256" key="1">
    <source>
        <dbReference type="ARBA" id="ARBA00004651"/>
    </source>
</evidence>
<dbReference type="PIRSF" id="PIRSF002869">
    <property type="entry name" value="MviN"/>
    <property type="match status" value="1"/>
</dbReference>
<dbReference type="GO" id="GO:0009252">
    <property type="term" value="P:peptidoglycan biosynthetic process"/>
    <property type="evidence" value="ECO:0007669"/>
    <property type="project" value="UniProtKB-UniRule"/>
</dbReference>
<comment type="caution">
    <text evidence="10">Lacks conserved residue(s) required for the propagation of feature annotation.</text>
</comment>
<keyword evidence="3 10" id="KW-0812">Transmembrane</keyword>